<evidence type="ECO:0000313" key="1">
    <source>
        <dbReference type="EMBL" id="GAY77986.1"/>
    </source>
</evidence>
<evidence type="ECO:0000313" key="2">
    <source>
        <dbReference type="Proteomes" id="UP000319716"/>
    </source>
</evidence>
<dbReference type="Gene3D" id="3.90.550.10">
    <property type="entry name" value="Spore Coat Polysaccharide Biosynthesis Protein SpsA, Chain A"/>
    <property type="match status" value="1"/>
</dbReference>
<organism evidence="1 2">
    <name type="scientific">Sporolactobacillus inulinus</name>
    <dbReference type="NCBI Taxonomy" id="2078"/>
    <lineage>
        <taxon>Bacteria</taxon>
        <taxon>Bacillati</taxon>
        <taxon>Bacillota</taxon>
        <taxon>Bacilli</taxon>
        <taxon>Bacillales</taxon>
        <taxon>Sporolactobacillaceae</taxon>
        <taxon>Sporolactobacillus</taxon>
    </lineage>
</organism>
<comment type="caution">
    <text evidence="1">The sequence shown here is derived from an EMBL/GenBank/DDBJ whole genome shotgun (WGS) entry which is preliminary data.</text>
</comment>
<protein>
    <submittedName>
        <fullName evidence="1">Uncharacterized protein</fullName>
    </submittedName>
</protein>
<reference evidence="1 2" key="1">
    <citation type="submission" date="2017-11" db="EMBL/GenBank/DDBJ databases">
        <title>Draft Genome Sequence of Sporolactobacillus inulinus NBRC 111894 Isolated from Koso, a Japanese Sugar-Vegetable Fermented Beverage.</title>
        <authorList>
            <person name="Chiou T.Y."/>
            <person name="Oshima K."/>
            <person name="Suda W."/>
            <person name="Hattori M."/>
            <person name="Takahashi T."/>
        </authorList>
    </citation>
    <scope>NUCLEOTIDE SEQUENCE [LARGE SCALE GENOMIC DNA]</scope>
    <source>
        <strain evidence="1 2">NBRC111894</strain>
    </source>
</reference>
<dbReference type="Proteomes" id="UP000319716">
    <property type="component" value="Unassembled WGS sequence"/>
</dbReference>
<dbReference type="SUPFAM" id="SSF53448">
    <property type="entry name" value="Nucleotide-diphospho-sugar transferases"/>
    <property type="match status" value="1"/>
</dbReference>
<accession>A0A4Y1ZFN9</accession>
<name>A0A4Y1ZFN9_9BACL</name>
<dbReference type="AlphaFoldDB" id="A0A4Y1ZFN9"/>
<gene>
    <name evidence="1" type="ORF">NBRC111894_3540</name>
</gene>
<dbReference type="InterPro" id="IPR029044">
    <property type="entry name" value="Nucleotide-diphossugar_trans"/>
</dbReference>
<dbReference type="EMBL" id="BEXB01000037">
    <property type="protein sequence ID" value="GAY77986.1"/>
    <property type="molecule type" value="Genomic_DNA"/>
</dbReference>
<proteinExistence type="predicted"/>
<sequence>MIVTASRYKVYNNQLVHYEETDINDLEEGFPSICRGLFNSGSYIMNLNKIRAAQLTIDDFVAFSQMLCTYSKKKDTSNIYFGDQGLLSAAFVGDIKIFNYPHICNLWYMPYNFCIWYYDRMRESPPYQPVIVHFAADIKIKPWDVVYPIPLERFSSKSIHSMRELKMGQAEWYYLWHEYAICTDKILKEIEL</sequence>